<dbReference type="CDD" id="cd00122">
    <property type="entry name" value="MBD"/>
    <property type="match status" value="1"/>
</dbReference>
<feature type="region of interest" description="Disordered" evidence="1">
    <location>
        <begin position="176"/>
        <end position="252"/>
    </location>
</feature>
<dbReference type="EMBL" id="CADEBC010000537">
    <property type="protein sequence ID" value="CAB3249060.1"/>
    <property type="molecule type" value="Genomic_DNA"/>
</dbReference>
<proteinExistence type="predicted"/>
<organism evidence="3 4">
    <name type="scientific">Arctia plantaginis</name>
    <name type="common">Wood tiger moth</name>
    <name type="synonym">Phalaena plantaginis</name>
    <dbReference type="NCBI Taxonomy" id="874455"/>
    <lineage>
        <taxon>Eukaryota</taxon>
        <taxon>Metazoa</taxon>
        <taxon>Ecdysozoa</taxon>
        <taxon>Arthropoda</taxon>
        <taxon>Hexapoda</taxon>
        <taxon>Insecta</taxon>
        <taxon>Pterygota</taxon>
        <taxon>Neoptera</taxon>
        <taxon>Endopterygota</taxon>
        <taxon>Lepidoptera</taxon>
        <taxon>Glossata</taxon>
        <taxon>Ditrysia</taxon>
        <taxon>Noctuoidea</taxon>
        <taxon>Erebidae</taxon>
        <taxon>Arctiinae</taxon>
        <taxon>Arctia</taxon>
    </lineage>
</organism>
<feature type="compositionally biased region" description="Basic and acidic residues" evidence="1">
    <location>
        <begin position="92"/>
        <end position="104"/>
    </location>
</feature>
<feature type="compositionally biased region" description="Low complexity" evidence="1">
    <location>
        <begin position="408"/>
        <end position="432"/>
    </location>
</feature>
<feature type="compositionally biased region" description="Gly residues" evidence="1">
    <location>
        <begin position="233"/>
        <end position="242"/>
    </location>
</feature>
<dbReference type="Gene3D" id="3.30.890.10">
    <property type="entry name" value="Methyl-cpg-binding Protein 2, Chain A"/>
    <property type="match status" value="1"/>
</dbReference>
<evidence type="ECO:0000259" key="2">
    <source>
        <dbReference type="PROSITE" id="PS50982"/>
    </source>
</evidence>
<name>A0A8S1AUN9_ARCPL</name>
<protein>
    <recommendedName>
        <fullName evidence="2">MBD domain-containing protein</fullName>
    </recommendedName>
</protein>
<dbReference type="OrthoDB" id="71166at2759"/>
<sequence>MSEEMAVSDNTTGEETNMNGEETASAMIAEPVQAAPELLEEPEVPAPEESPPSADSPPPEVDPEEQGEPAEPVVAVKEELQSDEIDLPVDAIKQELDNDIKTEQDYLPNETDLWEENGEDKDDKKGIKRRASAAFSDTADEEFKGFFDVKAEIKTEDYSRVLERLEAEVTAATKAFIPLKTVMATPPAPTRASKRARKDTDGSRPSSALSTKSDGDGSTDASSAAYSPAGPGSRAGGAGGAGRRATTEMSSPLLRVPLERGWKRELVYRAALDAHSRRNADIYYYTPHGKKLRSTREVGEHLAGTGLTLENFSFFKEPLGVDDPEKEIIRDAKLIRRVDSPIAATTPATPVEGKRTPKPKAPKGASPEPQPAVTPAATTVKSPPAKIKQVKSVGSRLSASSGTPARKAAAAPAAPAAQPAPAAAAAAAATPATPAPPATPAATPAAPALDNNNSAAWKKPRPPAPPPLVSRPLDRDQHALDPQSPRQVVQPCSMTCGRGVPSLSCAACLCLYHAACAGYVHTAPPDPFLCKNCRKSSSPPLEPPPLTHKSGVAGAVPLVTPVPRRVPVPVPVPTKVPRDKRVLLRMKVSGGTPDGERVWAVSDQSQPQQNQSQLKSSQSAHSAQVVPPQSMQAMGRARGPRPSLPQSLAVLNGRRFIIVPRSLGNAQPQ</sequence>
<evidence type="ECO:0000313" key="4">
    <source>
        <dbReference type="Proteomes" id="UP000494106"/>
    </source>
</evidence>
<feature type="compositionally biased region" description="Low complexity" evidence="1">
    <location>
        <begin position="602"/>
        <end position="619"/>
    </location>
</feature>
<accession>A0A8S1AUN9</accession>
<evidence type="ECO:0000256" key="1">
    <source>
        <dbReference type="SAM" id="MobiDB-lite"/>
    </source>
</evidence>
<dbReference type="Pfam" id="PF01429">
    <property type="entry name" value="MBD"/>
    <property type="match status" value="1"/>
</dbReference>
<feature type="compositionally biased region" description="Pro residues" evidence="1">
    <location>
        <begin position="44"/>
        <end position="60"/>
    </location>
</feature>
<feature type="compositionally biased region" description="Low complexity" evidence="1">
    <location>
        <begin position="210"/>
        <end position="232"/>
    </location>
</feature>
<dbReference type="InterPro" id="IPR016177">
    <property type="entry name" value="DNA-bd_dom_sf"/>
</dbReference>
<comment type="caution">
    <text evidence="3">The sequence shown here is derived from an EMBL/GenBank/DDBJ whole genome shotgun (WGS) entry which is preliminary data.</text>
</comment>
<dbReference type="Proteomes" id="UP000494106">
    <property type="component" value="Unassembled WGS sequence"/>
</dbReference>
<dbReference type="SUPFAM" id="SSF54171">
    <property type="entry name" value="DNA-binding domain"/>
    <property type="match status" value="1"/>
</dbReference>
<gene>
    <name evidence="3" type="ORF">APLA_LOCUS11956</name>
</gene>
<dbReference type="InterPro" id="IPR011011">
    <property type="entry name" value="Znf_FYVE_PHD"/>
</dbReference>
<feature type="compositionally biased region" description="Low complexity" evidence="1">
    <location>
        <begin position="10"/>
        <end position="37"/>
    </location>
</feature>
<dbReference type="SMART" id="SM00391">
    <property type="entry name" value="MBD"/>
    <property type="match status" value="1"/>
</dbReference>
<dbReference type="AlphaFoldDB" id="A0A8S1AUN9"/>
<dbReference type="InterPro" id="IPR001739">
    <property type="entry name" value="Methyl_CpG_DNA-bd"/>
</dbReference>
<keyword evidence="4" id="KW-1185">Reference proteome</keyword>
<feature type="region of interest" description="Disordered" evidence="1">
    <location>
        <begin position="589"/>
        <end position="647"/>
    </location>
</feature>
<feature type="domain" description="MBD" evidence="2">
    <location>
        <begin position="248"/>
        <end position="319"/>
    </location>
</feature>
<dbReference type="PROSITE" id="PS50982">
    <property type="entry name" value="MBD"/>
    <property type="match status" value="1"/>
</dbReference>
<evidence type="ECO:0000313" key="3">
    <source>
        <dbReference type="EMBL" id="CAB3249060.1"/>
    </source>
</evidence>
<dbReference type="GO" id="GO:0003677">
    <property type="term" value="F:DNA binding"/>
    <property type="evidence" value="ECO:0007669"/>
    <property type="project" value="InterPro"/>
</dbReference>
<feature type="region of interest" description="Disordered" evidence="1">
    <location>
        <begin position="340"/>
        <end position="491"/>
    </location>
</feature>
<dbReference type="SUPFAM" id="SSF57903">
    <property type="entry name" value="FYVE/PHD zinc finger"/>
    <property type="match status" value="1"/>
</dbReference>
<reference evidence="3 4" key="1">
    <citation type="submission" date="2020-04" db="EMBL/GenBank/DDBJ databases">
        <authorList>
            <person name="Wallbank WR R."/>
            <person name="Pardo Diaz C."/>
            <person name="Kozak K."/>
            <person name="Martin S."/>
            <person name="Jiggins C."/>
            <person name="Moest M."/>
            <person name="Warren A I."/>
            <person name="Byers J.R.P. K."/>
            <person name="Montejo-Kovacevich G."/>
            <person name="Yen C E."/>
        </authorList>
    </citation>
    <scope>NUCLEOTIDE SEQUENCE [LARGE SCALE GENOMIC DNA]</scope>
</reference>
<feature type="region of interest" description="Disordered" evidence="1">
    <location>
        <begin position="1"/>
        <end position="136"/>
    </location>
</feature>